<reference evidence="2" key="1">
    <citation type="submission" date="2023-01" db="EMBL/GenBank/DDBJ databases">
        <title>Metagenome sequencing of chrysophaentin producing Chrysophaeum taylorii.</title>
        <authorList>
            <person name="Davison J."/>
            <person name="Bewley C."/>
        </authorList>
    </citation>
    <scope>NUCLEOTIDE SEQUENCE</scope>
    <source>
        <strain evidence="2">NIES-1699</strain>
    </source>
</reference>
<feature type="region of interest" description="Disordered" evidence="1">
    <location>
        <begin position="34"/>
        <end position="86"/>
    </location>
</feature>
<evidence type="ECO:0000256" key="1">
    <source>
        <dbReference type="SAM" id="MobiDB-lite"/>
    </source>
</evidence>
<evidence type="ECO:0000313" key="3">
    <source>
        <dbReference type="Proteomes" id="UP001230188"/>
    </source>
</evidence>
<sequence length="650" mass="70861">MAFICKLFGCKKPPPEEEEEETKEHSAERAAFLKPDPVDLASQQSEPETVALSKSPVAQTPVSHKTQDEGSSTASGPPRTREVSPEVPASWQVVASMQHKPEVVVTKDVDLEVFGEDEDQVVDDDEDLTLAAGGVTFSDAWRSFKQQEEAGFGKLRDYVSNNYVALLRKMLSPAREPYAISKLGPKEFEFRGRELGREDFFATNDRGFALECSLWRDRAPPKTTSSKRFCVVYVHDVGGSRLGSLSSLGVALDAGSAGYCAFDCTACGRSEGHHVSFGHYERYDVAVVVAELSKRGFTDIVLWGRGAGAVAALSYARASLPVPYAPATGLYESVFGDEGAPTPLEYPRRRLLRVEVLGGDTSTEASRVSSARRFAEGLALEPLTWQWVVSKPPLVVASVVPGSAAAEAGVEAGDHVAGLGSSMRLPHTREEFDALLEALARRDRKDLGLRLTRPSPPPDHLPSPVRPAGLVLDCVVDSPTALVGALRDQAAEREPILVNLLDPLLSSAVDVLFHSIEKRANFQPAAISARHLAADMDDVPALFAVNDFFDVDRGIPNLSPLSKAVYDEYRGSRVVRYNAPLRLALRGTLDAMSSKFLNKSFAFLKDLPGFNTQDIPLVLETPKAAQIPRWVVTTRPWSQTEAQQTIDDYE</sequence>
<proteinExistence type="predicted"/>
<protein>
    <recommendedName>
        <fullName evidence="4">PDZ domain-containing protein</fullName>
    </recommendedName>
</protein>
<dbReference type="PANTHER" id="PTHR43358:SF4">
    <property type="entry name" value="ALPHA_BETA HYDROLASE FOLD-1 DOMAIN-CONTAINING PROTEIN"/>
    <property type="match status" value="1"/>
</dbReference>
<keyword evidence="3" id="KW-1185">Reference proteome</keyword>
<dbReference type="InterPro" id="IPR036034">
    <property type="entry name" value="PDZ_sf"/>
</dbReference>
<organism evidence="2 3">
    <name type="scientific">Chrysophaeum taylorii</name>
    <dbReference type="NCBI Taxonomy" id="2483200"/>
    <lineage>
        <taxon>Eukaryota</taxon>
        <taxon>Sar</taxon>
        <taxon>Stramenopiles</taxon>
        <taxon>Ochrophyta</taxon>
        <taxon>Pelagophyceae</taxon>
        <taxon>Pelagomonadales</taxon>
        <taxon>Pelagomonadaceae</taxon>
        <taxon>Chrysophaeum</taxon>
    </lineage>
</organism>
<dbReference type="PANTHER" id="PTHR43358">
    <property type="entry name" value="ALPHA/BETA-HYDROLASE"/>
    <property type="match status" value="1"/>
</dbReference>
<dbReference type="SUPFAM" id="SSF50156">
    <property type="entry name" value="PDZ domain-like"/>
    <property type="match status" value="1"/>
</dbReference>
<comment type="caution">
    <text evidence="2">The sequence shown here is derived from an EMBL/GenBank/DDBJ whole genome shotgun (WGS) entry which is preliminary data.</text>
</comment>
<accession>A0AAD7XR67</accession>
<evidence type="ECO:0008006" key="4">
    <source>
        <dbReference type="Google" id="ProtNLM"/>
    </source>
</evidence>
<evidence type="ECO:0000313" key="2">
    <source>
        <dbReference type="EMBL" id="KAJ8612553.1"/>
    </source>
</evidence>
<feature type="compositionally biased region" description="Polar residues" evidence="1">
    <location>
        <begin position="56"/>
        <end position="75"/>
    </location>
</feature>
<dbReference type="EMBL" id="JAQMWT010000047">
    <property type="protein sequence ID" value="KAJ8612553.1"/>
    <property type="molecule type" value="Genomic_DNA"/>
</dbReference>
<name>A0AAD7XR67_9STRA</name>
<dbReference type="InterPro" id="IPR029058">
    <property type="entry name" value="AB_hydrolase_fold"/>
</dbReference>
<dbReference type="AlphaFoldDB" id="A0AAD7XR67"/>
<dbReference type="Proteomes" id="UP001230188">
    <property type="component" value="Unassembled WGS sequence"/>
</dbReference>
<dbReference type="SUPFAM" id="SSF53474">
    <property type="entry name" value="alpha/beta-Hydrolases"/>
    <property type="match status" value="1"/>
</dbReference>
<dbReference type="InterPro" id="IPR052920">
    <property type="entry name" value="DNA-binding_regulatory"/>
</dbReference>
<dbReference type="Gene3D" id="3.40.50.1820">
    <property type="entry name" value="alpha/beta hydrolase"/>
    <property type="match status" value="1"/>
</dbReference>
<gene>
    <name evidence="2" type="ORF">CTAYLR_003730</name>
</gene>